<reference evidence="9" key="1">
    <citation type="submission" date="2020-10" db="EMBL/GenBank/DDBJ databases">
        <authorList>
            <person name="Castelo-Branco R."/>
            <person name="Eusebio N."/>
            <person name="Adriana R."/>
            <person name="Vieira A."/>
            <person name="Brugerolle De Fraissinette N."/>
            <person name="Rezende De Castro R."/>
            <person name="Schneider M.P."/>
            <person name="Vasconcelos V."/>
            <person name="Leao P.N."/>
        </authorList>
    </citation>
    <scope>NUCLEOTIDE SEQUENCE</scope>
    <source>
        <strain evidence="9">LEGE 06105</strain>
    </source>
</reference>
<evidence type="ECO:0000256" key="1">
    <source>
        <dbReference type="ARBA" id="ARBA00001946"/>
    </source>
</evidence>
<keyword evidence="3" id="KW-0540">Nuclease</keyword>
<feature type="domain" description="PIN" evidence="8">
    <location>
        <begin position="3"/>
        <end position="122"/>
    </location>
</feature>
<comment type="similarity">
    <text evidence="7">Belongs to the PINc/VapC protein family.</text>
</comment>
<dbReference type="PANTHER" id="PTHR33653">
    <property type="entry name" value="RIBONUCLEASE VAPC2"/>
    <property type="match status" value="1"/>
</dbReference>
<protein>
    <submittedName>
        <fullName evidence="9">PIN domain-containing protein</fullName>
    </submittedName>
</protein>
<name>A0A8J7K069_9CYAN</name>
<evidence type="ECO:0000256" key="6">
    <source>
        <dbReference type="ARBA" id="ARBA00022842"/>
    </source>
</evidence>
<dbReference type="AlphaFoldDB" id="A0A8J7K069"/>
<proteinExistence type="inferred from homology"/>
<evidence type="ECO:0000256" key="7">
    <source>
        <dbReference type="ARBA" id="ARBA00038093"/>
    </source>
</evidence>
<dbReference type="InterPro" id="IPR029060">
    <property type="entry name" value="PIN-like_dom_sf"/>
</dbReference>
<sequence length="136" mass="15476">MSVIVDTSVWSLALRRRTPPDSSPVVTRLRDLIINDQVALLGAIRQEILSSIRSSEQFTRLRDYLRIFPDMELLPEDYELAAEYFNTCRSNGIQGSNTDFLICAVAHHRSYSILTTDNDFQSFQAHIPMILLSVEG</sequence>
<dbReference type="Proteomes" id="UP000620559">
    <property type="component" value="Unassembled WGS sequence"/>
</dbReference>
<evidence type="ECO:0000313" key="10">
    <source>
        <dbReference type="Proteomes" id="UP000620559"/>
    </source>
</evidence>
<evidence type="ECO:0000259" key="8">
    <source>
        <dbReference type="Pfam" id="PF01850"/>
    </source>
</evidence>
<keyword evidence="6" id="KW-0460">Magnesium</keyword>
<dbReference type="GO" id="GO:0046872">
    <property type="term" value="F:metal ion binding"/>
    <property type="evidence" value="ECO:0007669"/>
    <property type="project" value="UniProtKB-KW"/>
</dbReference>
<dbReference type="EMBL" id="JADEWL010000031">
    <property type="protein sequence ID" value="MBE9213361.1"/>
    <property type="molecule type" value="Genomic_DNA"/>
</dbReference>
<comment type="cofactor">
    <cofactor evidence="1">
        <name>Mg(2+)</name>
        <dbReference type="ChEBI" id="CHEBI:18420"/>
    </cofactor>
</comment>
<dbReference type="RefSeq" id="WP_193920210.1">
    <property type="nucleotide sequence ID" value="NZ_JADEWL010000031.1"/>
</dbReference>
<dbReference type="Gene3D" id="3.40.50.1010">
    <property type="entry name" value="5'-nuclease"/>
    <property type="match status" value="1"/>
</dbReference>
<evidence type="ECO:0000256" key="2">
    <source>
        <dbReference type="ARBA" id="ARBA00022649"/>
    </source>
</evidence>
<evidence type="ECO:0000256" key="5">
    <source>
        <dbReference type="ARBA" id="ARBA00022801"/>
    </source>
</evidence>
<gene>
    <name evidence="9" type="ORF">IQ247_11885</name>
</gene>
<dbReference type="GO" id="GO:0016787">
    <property type="term" value="F:hydrolase activity"/>
    <property type="evidence" value="ECO:0007669"/>
    <property type="project" value="UniProtKB-KW"/>
</dbReference>
<organism evidence="9 10">
    <name type="scientific">Plectonema cf. radiosum LEGE 06105</name>
    <dbReference type="NCBI Taxonomy" id="945769"/>
    <lineage>
        <taxon>Bacteria</taxon>
        <taxon>Bacillati</taxon>
        <taxon>Cyanobacteriota</taxon>
        <taxon>Cyanophyceae</taxon>
        <taxon>Oscillatoriophycideae</taxon>
        <taxon>Oscillatoriales</taxon>
        <taxon>Microcoleaceae</taxon>
        <taxon>Plectonema</taxon>
    </lineage>
</organism>
<dbReference type="SUPFAM" id="SSF88723">
    <property type="entry name" value="PIN domain-like"/>
    <property type="match status" value="1"/>
</dbReference>
<dbReference type="Pfam" id="PF01850">
    <property type="entry name" value="PIN"/>
    <property type="match status" value="1"/>
</dbReference>
<comment type="caution">
    <text evidence="9">The sequence shown here is derived from an EMBL/GenBank/DDBJ whole genome shotgun (WGS) entry which is preliminary data.</text>
</comment>
<dbReference type="PANTHER" id="PTHR33653:SF1">
    <property type="entry name" value="RIBONUCLEASE VAPC2"/>
    <property type="match status" value="1"/>
</dbReference>
<accession>A0A8J7K069</accession>
<keyword evidence="10" id="KW-1185">Reference proteome</keyword>
<dbReference type="InterPro" id="IPR050556">
    <property type="entry name" value="Type_II_TA_system_RNase"/>
</dbReference>
<dbReference type="InterPro" id="IPR002716">
    <property type="entry name" value="PIN_dom"/>
</dbReference>
<keyword evidence="4" id="KW-0479">Metal-binding</keyword>
<evidence type="ECO:0000313" key="9">
    <source>
        <dbReference type="EMBL" id="MBE9213361.1"/>
    </source>
</evidence>
<dbReference type="GO" id="GO:0004518">
    <property type="term" value="F:nuclease activity"/>
    <property type="evidence" value="ECO:0007669"/>
    <property type="project" value="UniProtKB-KW"/>
</dbReference>
<keyword evidence="2" id="KW-1277">Toxin-antitoxin system</keyword>
<evidence type="ECO:0000256" key="4">
    <source>
        <dbReference type="ARBA" id="ARBA00022723"/>
    </source>
</evidence>
<evidence type="ECO:0000256" key="3">
    <source>
        <dbReference type="ARBA" id="ARBA00022722"/>
    </source>
</evidence>
<keyword evidence="5" id="KW-0378">Hydrolase</keyword>